<keyword evidence="12" id="KW-1185">Reference proteome</keyword>
<dbReference type="STRING" id="1133569.FD21_GL001074"/>
<comment type="similarity">
    <text evidence="3 9">Belongs to the TrpC family.</text>
</comment>
<evidence type="ECO:0000256" key="3">
    <source>
        <dbReference type="ARBA" id="ARBA00008737"/>
    </source>
</evidence>
<comment type="pathway">
    <text evidence="2 9">Amino-acid biosynthesis; L-tryptophan biosynthesis; L-tryptophan from chorismate: step 4/5.</text>
</comment>
<dbReference type="NCBIfam" id="NF001377">
    <property type="entry name" value="PRK00278.2-4"/>
    <property type="match status" value="1"/>
</dbReference>
<dbReference type="FunFam" id="3.20.20.70:FF:000024">
    <property type="entry name" value="Indole-3-glycerol phosphate synthase"/>
    <property type="match status" value="1"/>
</dbReference>
<dbReference type="AlphaFoldDB" id="A0A0R2CCP2"/>
<evidence type="ECO:0000313" key="12">
    <source>
        <dbReference type="Proteomes" id="UP000051576"/>
    </source>
</evidence>
<proteinExistence type="inferred from homology"/>
<evidence type="ECO:0000259" key="10">
    <source>
        <dbReference type="Pfam" id="PF00218"/>
    </source>
</evidence>
<dbReference type="EC" id="4.1.1.48" evidence="9"/>
<keyword evidence="7 9" id="KW-0057">Aromatic amino acid biosynthesis</keyword>
<protein>
    <recommendedName>
        <fullName evidence="9">Indole-3-glycerol phosphate synthase</fullName>
        <shortName evidence="9">IGPS</shortName>
        <ecNumber evidence="9">4.1.1.48</ecNumber>
    </recommendedName>
</protein>
<name>A0A0R2CCP2_9LACO</name>
<dbReference type="GO" id="GO:0000162">
    <property type="term" value="P:L-tryptophan biosynthetic process"/>
    <property type="evidence" value="ECO:0007669"/>
    <property type="project" value="UniProtKB-UniRule"/>
</dbReference>
<dbReference type="Proteomes" id="UP000051576">
    <property type="component" value="Unassembled WGS sequence"/>
</dbReference>
<dbReference type="Pfam" id="PF00218">
    <property type="entry name" value="IGPS"/>
    <property type="match status" value="1"/>
</dbReference>
<dbReference type="PANTHER" id="PTHR22854">
    <property type="entry name" value="TRYPTOPHAN BIOSYNTHESIS PROTEIN"/>
    <property type="match status" value="1"/>
</dbReference>
<keyword evidence="4 9" id="KW-0028">Amino-acid biosynthesis</keyword>
<dbReference type="RefSeq" id="WP_010580968.1">
    <property type="nucleotide sequence ID" value="NZ_AHYZ01000142.1"/>
</dbReference>
<dbReference type="HAMAP" id="MF_00134_B">
    <property type="entry name" value="IGPS_B"/>
    <property type="match status" value="1"/>
</dbReference>
<dbReference type="UniPathway" id="UPA00035">
    <property type="reaction ID" value="UER00043"/>
</dbReference>
<comment type="caution">
    <text evidence="11">The sequence shown here is derived from an EMBL/GenBank/DDBJ whole genome shotgun (WGS) entry which is preliminary data.</text>
</comment>
<evidence type="ECO:0000256" key="2">
    <source>
        <dbReference type="ARBA" id="ARBA00004696"/>
    </source>
</evidence>
<dbReference type="InterPro" id="IPR013785">
    <property type="entry name" value="Aldolase_TIM"/>
</dbReference>
<evidence type="ECO:0000256" key="8">
    <source>
        <dbReference type="ARBA" id="ARBA00023239"/>
    </source>
</evidence>
<evidence type="ECO:0000256" key="7">
    <source>
        <dbReference type="ARBA" id="ARBA00023141"/>
    </source>
</evidence>
<dbReference type="SUPFAM" id="SSF51366">
    <property type="entry name" value="Ribulose-phoshate binding barrel"/>
    <property type="match status" value="1"/>
</dbReference>
<dbReference type="eggNOG" id="COG0134">
    <property type="taxonomic scope" value="Bacteria"/>
</dbReference>
<evidence type="ECO:0000256" key="5">
    <source>
        <dbReference type="ARBA" id="ARBA00022793"/>
    </source>
</evidence>
<evidence type="ECO:0000256" key="6">
    <source>
        <dbReference type="ARBA" id="ARBA00022822"/>
    </source>
</evidence>
<organism evidence="11 12">
    <name type="scientific">Liquorilactobacillus vini DSM 20605</name>
    <dbReference type="NCBI Taxonomy" id="1133569"/>
    <lineage>
        <taxon>Bacteria</taxon>
        <taxon>Bacillati</taxon>
        <taxon>Bacillota</taxon>
        <taxon>Bacilli</taxon>
        <taxon>Lactobacillales</taxon>
        <taxon>Lactobacillaceae</taxon>
        <taxon>Liquorilactobacillus</taxon>
    </lineage>
</organism>
<comment type="catalytic activity">
    <reaction evidence="1 9">
        <text>1-(2-carboxyphenylamino)-1-deoxy-D-ribulose 5-phosphate + H(+) = (1S,2R)-1-C-(indol-3-yl)glycerol 3-phosphate + CO2 + H2O</text>
        <dbReference type="Rhea" id="RHEA:23476"/>
        <dbReference type="ChEBI" id="CHEBI:15377"/>
        <dbReference type="ChEBI" id="CHEBI:15378"/>
        <dbReference type="ChEBI" id="CHEBI:16526"/>
        <dbReference type="ChEBI" id="CHEBI:58613"/>
        <dbReference type="ChEBI" id="CHEBI:58866"/>
        <dbReference type="EC" id="4.1.1.48"/>
    </reaction>
</comment>
<evidence type="ECO:0000256" key="4">
    <source>
        <dbReference type="ARBA" id="ARBA00022605"/>
    </source>
</evidence>
<dbReference type="PROSITE" id="PS00614">
    <property type="entry name" value="IGPS"/>
    <property type="match status" value="1"/>
</dbReference>
<dbReference type="InterPro" id="IPR011060">
    <property type="entry name" value="RibuloseP-bd_barrel"/>
</dbReference>
<dbReference type="GO" id="GO:0004640">
    <property type="term" value="F:phosphoribosylanthranilate isomerase activity"/>
    <property type="evidence" value="ECO:0007669"/>
    <property type="project" value="TreeGrafter"/>
</dbReference>
<dbReference type="GO" id="GO:0004425">
    <property type="term" value="F:indole-3-glycerol-phosphate synthase activity"/>
    <property type="evidence" value="ECO:0007669"/>
    <property type="project" value="UniProtKB-UniRule"/>
</dbReference>
<dbReference type="CDD" id="cd00331">
    <property type="entry name" value="IGPS"/>
    <property type="match status" value="1"/>
</dbReference>
<dbReference type="Gene3D" id="3.20.20.70">
    <property type="entry name" value="Aldolase class I"/>
    <property type="match status" value="1"/>
</dbReference>
<dbReference type="PANTHER" id="PTHR22854:SF2">
    <property type="entry name" value="INDOLE-3-GLYCEROL-PHOSPHATE SYNTHASE"/>
    <property type="match status" value="1"/>
</dbReference>
<dbReference type="InterPro" id="IPR013798">
    <property type="entry name" value="Indole-3-glycerol_P_synth_dom"/>
</dbReference>
<dbReference type="InterPro" id="IPR001468">
    <property type="entry name" value="Indole-3-GlycerolPSynthase_CS"/>
</dbReference>
<gene>
    <name evidence="9" type="primary">trpC</name>
    <name evidence="11" type="ORF">FD21_GL001074</name>
</gene>
<dbReference type="OrthoDB" id="9804217at2"/>
<dbReference type="EMBL" id="AYYX01000003">
    <property type="protein sequence ID" value="KRM89567.1"/>
    <property type="molecule type" value="Genomic_DNA"/>
</dbReference>
<keyword evidence="8 9" id="KW-0456">Lyase</keyword>
<dbReference type="PATRIC" id="fig|1133569.4.peg.1203"/>
<dbReference type="InterPro" id="IPR045186">
    <property type="entry name" value="Indole-3-glycerol_P_synth"/>
</dbReference>
<evidence type="ECO:0000256" key="9">
    <source>
        <dbReference type="HAMAP-Rule" id="MF_00134"/>
    </source>
</evidence>
<evidence type="ECO:0000313" key="11">
    <source>
        <dbReference type="EMBL" id="KRM89567.1"/>
    </source>
</evidence>
<sequence>MILTELAASTTQKLHEREKKLPLQKLQQICAQLPLTNGQQQFETDLRQPALSIIAEIKQASPSKGLIVNQLPYMQIAQAYERAKVSAISILTEEKHFKGNLEYLTAVAAHSQVPLLRKDFTIDRYMIYEAKAAGAAIILLITALLSDQQLADYLALAKKLQLAAIVEVHNRTELTRALATPAKIIGINNRDLTNFKVDLKTTIRLSSLIPQDRLVISESGIHSAADVADLKARARINGILVGEYLMRASDKPTVIKELRTASND</sequence>
<keyword evidence="5 9" id="KW-0210">Decarboxylase</keyword>
<reference evidence="11 12" key="1">
    <citation type="journal article" date="2015" name="Genome Announc.">
        <title>Expanding the biotechnology potential of lactobacilli through comparative genomics of 213 strains and associated genera.</title>
        <authorList>
            <person name="Sun Z."/>
            <person name="Harris H.M."/>
            <person name="McCann A."/>
            <person name="Guo C."/>
            <person name="Argimon S."/>
            <person name="Zhang W."/>
            <person name="Yang X."/>
            <person name="Jeffery I.B."/>
            <person name="Cooney J.C."/>
            <person name="Kagawa T.F."/>
            <person name="Liu W."/>
            <person name="Song Y."/>
            <person name="Salvetti E."/>
            <person name="Wrobel A."/>
            <person name="Rasinkangas P."/>
            <person name="Parkhill J."/>
            <person name="Rea M.C."/>
            <person name="O'Sullivan O."/>
            <person name="Ritari J."/>
            <person name="Douillard F.P."/>
            <person name="Paul Ross R."/>
            <person name="Yang R."/>
            <person name="Briner A.E."/>
            <person name="Felis G.E."/>
            <person name="de Vos W.M."/>
            <person name="Barrangou R."/>
            <person name="Klaenhammer T.R."/>
            <person name="Caufield P.W."/>
            <person name="Cui Y."/>
            <person name="Zhang H."/>
            <person name="O'Toole P.W."/>
        </authorList>
    </citation>
    <scope>NUCLEOTIDE SEQUENCE [LARGE SCALE GENOMIC DNA]</scope>
    <source>
        <strain evidence="11 12">DSM 20605</strain>
    </source>
</reference>
<evidence type="ECO:0000256" key="1">
    <source>
        <dbReference type="ARBA" id="ARBA00001633"/>
    </source>
</evidence>
<keyword evidence="6 9" id="KW-0822">Tryptophan biosynthesis</keyword>
<accession>A0A0R2CCP2</accession>
<feature type="domain" description="Indole-3-glycerol phosphate synthase" evidence="10">
    <location>
        <begin position="5"/>
        <end position="258"/>
    </location>
</feature>